<accession>A0A6A6YJS3</accession>
<dbReference type="Proteomes" id="UP000504636">
    <property type="component" value="Unplaced"/>
</dbReference>
<feature type="non-terminal residue" evidence="2">
    <location>
        <position position="1"/>
    </location>
</feature>
<keyword evidence="1" id="KW-0812">Transmembrane</keyword>
<dbReference type="RefSeq" id="XP_033575772.1">
    <property type="nucleotide sequence ID" value="XM_033715629.1"/>
</dbReference>
<dbReference type="AlphaFoldDB" id="A0A6A6YJS3"/>
<organism evidence="2">
    <name type="scientific">Mytilinidion resinicola</name>
    <dbReference type="NCBI Taxonomy" id="574789"/>
    <lineage>
        <taxon>Eukaryota</taxon>
        <taxon>Fungi</taxon>
        <taxon>Dikarya</taxon>
        <taxon>Ascomycota</taxon>
        <taxon>Pezizomycotina</taxon>
        <taxon>Dothideomycetes</taxon>
        <taxon>Pleosporomycetidae</taxon>
        <taxon>Mytilinidiales</taxon>
        <taxon>Mytilinidiaceae</taxon>
        <taxon>Mytilinidion</taxon>
    </lineage>
</organism>
<reference evidence="2 4" key="1">
    <citation type="journal article" date="2020" name="Stud. Mycol.">
        <title>101 Dothideomycetes genomes: a test case for predicting lifestyles and emergence of pathogens.</title>
        <authorList>
            <person name="Haridas S."/>
            <person name="Albert R."/>
            <person name="Binder M."/>
            <person name="Bloem J."/>
            <person name="Labutti K."/>
            <person name="Salamov A."/>
            <person name="Andreopoulos B."/>
            <person name="Baker S."/>
            <person name="Barry K."/>
            <person name="Bills G."/>
            <person name="Bluhm B."/>
            <person name="Cannon C."/>
            <person name="Castanera R."/>
            <person name="Culley D."/>
            <person name="Daum C."/>
            <person name="Ezra D."/>
            <person name="Gonzalez J."/>
            <person name="Henrissat B."/>
            <person name="Kuo A."/>
            <person name="Liang C."/>
            <person name="Lipzen A."/>
            <person name="Lutzoni F."/>
            <person name="Magnuson J."/>
            <person name="Mondo S."/>
            <person name="Nolan M."/>
            <person name="Ohm R."/>
            <person name="Pangilinan J."/>
            <person name="Park H.-J."/>
            <person name="Ramirez L."/>
            <person name="Alfaro M."/>
            <person name="Sun H."/>
            <person name="Tritt A."/>
            <person name="Yoshinaga Y."/>
            <person name="Zwiers L.-H."/>
            <person name="Turgeon B."/>
            <person name="Goodwin S."/>
            <person name="Spatafora J."/>
            <person name="Crous P."/>
            <person name="Grigoriev I."/>
        </authorList>
    </citation>
    <scope>NUCLEOTIDE SEQUENCE</scope>
    <source>
        <strain evidence="2 4">CBS 304.34</strain>
    </source>
</reference>
<dbReference type="EMBL" id="MU003702">
    <property type="protein sequence ID" value="KAF2808808.1"/>
    <property type="molecule type" value="Genomic_DNA"/>
</dbReference>
<feature type="transmembrane region" description="Helical" evidence="1">
    <location>
        <begin position="43"/>
        <end position="62"/>
    </location>
</feature>
<keyword evidence="3" id="KW-1185">Reference proteome</keyword>
<proteinExistence type="predicted"/>
<keyword evidence="1" id="KW-1133">Transmembrane helix</keyword>
<dbReference type="GeneID" id="54456522"/>
<evidence type="ECO:0000256" key="1">
    <source>
        <dbReference type="SAM" id="Phobius"/>
    </source>
</evidence>
<reference evidence="4" key="3">
    <citation type="submission" date="2025-04" db="UniProtKB">
        <authorList>
            <consortium name="RefSeq"/>
        </authorList>
    </citation>
    <scope>IDENTIFICATION</scope>
    <source>
        <strain evidence="4">CBS 304.34</strain>
    </source>
</reference>
<sequence>RLFIINRHSFYINIKFIKYYYKNKIFLAIYSSYLTYRLQPLDIFFFFFFAIYYLTKLNRFILNSKKFLRFIKRDLFRIF</sequence>
<evidence type="ECO:0000313" key="2">
    <source>
        <dbReference type="EMBL" id="KAF2808808.1"/>
    </source>
</evidence>
<evidence type="ECO:0000313" key="3">
    <source>
        <dbReference type="Proteomes" id="UP000504636"/>
    </source>
</evidence>
<name>A0A6A6YJS3_9PEZI</name>
<keyword evidence="1" id="KW-0472">Membrane</keyword>
<evidence type="ECO:0000313" key="4">
    <source>
        <dbReference type="RefSeq" id="XP_033575772.1"/>
    </source>
</evidence>
<gene>
    <name evidence="2 4" type="ORF">BDZ99DRAFT_389349</name>
</gene>
<reference evidence="4" key="2">
    <citation type="submission" date="2020-04" db="EMBL/GenBank/DDBJ databases">
        <authorList>
            <consortium name="NCBI Genome Project"/>
        </authorList>
    </citation>
    <scope>NUCLEOTIDE SEQUENCE</scope>
    <source>
        <strain evidence="4">CBS 304.34</strain>
    </source>
</reference>
<protein>
    <submittedName>
        <fullName evidence="2 4">Uncharacterized protein</fullName>
    </submittedName>
</protein>